<evidence type="ECO:0000256" key="1">
    <source>
        <dbReference type="SAM" id="Coils"/>
    </source>
</evidence>
<feature type="coiled-coil region" evidence="1">
    <location>
        <begin position="23"/>
        <end position="50"/>
    </location>
</feature>
<reference evidence="2 3" key="1">
    <citation type="submission" date="2016-09" db="EMBL/GenBank/DDBJ databases">
        <authorList>
            <person name="Capua I."/>
            <person name="De Benedictis P."/>
            <person name="Joannis T."/>
            <person name="Lombin L.H."/>
            <person name="Cattoli G."/>
        </authorList>
    </citation>
    <scope>NUCLEOTIDE SEQUENCE [LARGE SCALE GENOMIC DNA]</scope>
    <source>
        <strain evidence="2 3">GB001</strain>
    </source>
</reference>
<evidence type="ECO:0000313" key="3">
    <source>
        <dbReference type="Proteomes" id="UP000094844"/>
    </source>
</evidence>
<keyword evidence="1" id="KW-0175">Coiled coil</keyword>
<dbReference type="Proteomes" id="UP000094844">
    <property type="component" value="Unassembled WGS sequence"/>
</dbReference>
<proteinExistence type="predicted"/>
<dbReference type="EMBL" id="FMIQ01000003">
    <property type="protein sequence ID" value="SCM50683.1"/>
    <property type="molecule type" value="Genomic_DNA"/>
</dbReference>
<sequence length="141" mass="16669">MQSRRTAATATLSDGQLMLHCLLKIKDRREDRLRRQMAELTRQRVQTEVMQRKCQARRDELMQLLNQILTWSGTLLANALMEQKQTMGGLFHEEHSLALQQRSLLDAQKRLQERLNVLHQELIIVMKKKEKLKELLSNECY</sequence>
<protein>
    <recommendedName>
        <fullName evidence="4">Type III secretion protein</fullName>
    </recommendedName>
</protein>
<name>A0A1C6YV15_HAFAL</name>
<evidence type="ECO:0000313" key="2">
    <source>
        <dbReference type="EMBL" id="SCM50683.1"/>
    </source>
</evidence>
<gene>
    <name evidence="2" type="ORF">BN1044_00131</name>
</gene>
<evidence type="ECO:0008006" key="4">
    <source>
        <dbReference type="Google" id="ProtNLM"/>
    </source>
</evidence>
<organism evidence="2 3">
    <name type="scientific">Hafnia alvei</name>
    <dbReference type="NCBI Taxonomy" id="569"/>
    <lineage>
        <taxon>Bacteria</taxon>
        <taxon>Pseudomonadati</taxon>
        <taxon>Pseudomonadota</taxon>
        <taxon>Gammaproteobacteria</taxon>
        <taxon>Enterobacterales</taxon>
        <taxon>Hafniaceae</taxon>
        <taxon>Hafnia</taxon>
    </lineage>
</organism>
<dbReference type="RefSeq" id="WP_247650354.1">
    <property type="nucleotide sequence ID" value="NZ_FMIQ01000003.1"/>
</dbReference>
<dbReference type="AlphaFoldDB" id="A0A1C6YV15"/>
<accession>A0A1C6YV15</accession>